<dbReference type="InterPro" id="IPR036894">
    <property type="entry name" value="YbaB-like_sf"/>
</dbReference>
<gene>
    <name evidence="1" type="ORF">LXN57_14380</name>
</gene>
<dbReference type="EMBL" id="JAMQOL010000017">
    <property type="protein sequence ID" value="MCM4078758.1"/>
    <property type="molecule type" value="Genomic_DNA"/>
</dbReference>
<proteinExistence type="predicted"/>
<name>A0ABT0XY88_9ACTN</name>
<evidence type="ECO:0000313" key="2">
    <source>
        <dbReference type="Proteomes" id="UP001523216"/>
    </source>
</evidence>
<evidence type="ECO:0000313" key="1">
    <source>
        <dbReference type="EMBL" id="MCM4078758.1"/>
    </source>
</evidence>
<accession>A0ABT0XY88</accession>
<comment type="caution">
    <text evidence="1">The sequence shown here is derived from an EMBL/GenBank/DDBJ whole genome shotgun (WGS) entry which is preliminary data.</text>
</comment>
<dbReference type="RefSeq" id="WP_251798607.1">
    <property type="nucleotide sequence ID" value="NZ_JAMQOL010000017.1"/>
</dbReference>
<reference evidence="1 2" key="1">
    <citation type="submission" date="2022-06" db="EMBL/GenBank/DDBJ databases">
        <title>Actinoplanes abujensis sp. nov., isolated from Nigerian arid soil.</title>
        <authorList>
            <person name="Ding P."/>
        </authorList>
    </citation>
    <scope>NUCLEOTIDE SEQUENCE [LARGE SCALE GENOMIC DNA]</scope>
    <source>
        <strain evidence="2">TRM88002</strain>
    </source>
</reference>
<protein>
    <recommendedName>
        <fullName evidence="3">YbaB/EbfC DNA-binding family protein</fullName>
    </recommendedName>
</protein>
<evidence type="ECO:0008006" key="3">
    <source>
        <dbReference type="Google" id="ProtNLM"/>
    </source>
</evidence>
<sequence length="248" mass="25827">MSDDRVDHLHALAEEGAALAGQARAAERRASGATATDRAGAVTVTLDDEGRVSGVAVAPGWRRLIGSLALDHAVIEAIGAASQRRLEAWGEAYADQAPAPPAGLDHDAFAQRLQAAASGGGPMSVEDSEAALRELLALVESIDQGLDEVSGALAGALSATYTGRSPDRKVHVTVTGGGDVTAIGYDRQWLLEAHEINVARQTAAAFRAAYQEAGRHGVREMIAGSRLGEAQQLAQDPLALARRLRLTD</sequence>
<organism evidence="1 2">
    <name type="scientific">Paractinoplanes hotanensis</name>
    <dbReference type="NCBI Taxonomy" id="2906497"/>
    <lineage>
        <taxon>Bacteria</taxon>
        <taxon>Bacillati</taxon>
        <taxon>Actinomycetota</taxon>
        <taxon>Actinomycetes</taxon>
        <taxon>Micromonosporales</taxon>
        <taxon>Micromonosporaceae</taxon>
        <taxon>Paractinoplanes</taxon>
    </lineage>
</organism>
<dbReference type="Proteomes" id="UP001523216">
    <property type="component" value="Unassembled WGS sequence"/>
</dbReference>
<dbReference type="Gene3D" id="3.30.1310.10">
    <property type="entry name" value="Nucleoid-associated protein YbaB-like domain"/>
    <property type="match status" value="1"/>
</dbReference>
<keyword evidence="2" id="KW-1185">Reference proteome</keyword>